<evidence type="ECO:0000256" key="2">
    <source>
        <dbReference type="RuleBase" id="RU003971"/>
    </source>
</evidence>
<dbReference type="InterPro" id="IPR001309">
    <property type="entry name" value="Pept_C14_p20"/>
</dbReference>
<dbReference type="EMBL" id="JARPUR010000007">
    <property type="protein sequence ID" value="KAK4872502.1"/>
    <property type="molecule type" value="Genomic_DNA"/>
</dbReference>
<evidence type="ECO:0000259" key="3">
    <source>
        <dbReference type="PROSITE" id="PS50207"/>
    </source>
</evidence>
<dbReference type="GO" id="GO:0006915">
    <property type="term" value="P:apoptotic process"/>
    <property type="evidence" value="ECO:0007669"/>
    <property type="project" value="TreeGrafter"/>
</dbReference>
<name>A0AAN7NXZ7_9COLE</name>
<evidence type="ECO:0000313" key="5">
    <source>
        <dbReference type="EMBL" id="KAK4872502.1"/>
    </source>
</evidence>
<dbReference type="Pfam" id="PF00656">
    <property type="entry name" value="Peptidase_C14"/>
    <property type="match status" value="1"/>
</dbReference>
<dbReference type="PROSITE" id="PS50208">
    <property type="entry name" value="CASPASE_P20"/>
    <property type="match status" value="1"/>
</dbReference>
<reference evidence="6" key="1">
    <citation type="submission" date="2023-01" db="EMBL/GenBank/DDBJ databases">
        <title>Key to firefly adult light organ development and bioluminescence: homeobox transcription factors regulate luciferase expression and transportation to peroxisome.</title>
        <authorList>
            <person name="Fu X."/>
        </authorList>
    </citation>
    <scope>NUCLEOTIDE SEQUENCE [LARGE SCALE GENOMIC DNA]</scope>
</reference>
<evidence type="ECO:0000313" key="6">
    <source>
        <dbReference type="Proteomes" id="UP001353858"/>
    </source>
</evidence>
<dbReference type="GO" id="GO:0004197">
    <property type="term" value="F:cysteine-type endopeptidase activity"/>
    <property type="evidence" value="ECO:0007669"/>
    <property type="project" value="InterPro"/>
</dbReference>
<comment type="caution">
    <text evidence="5">The sequence shown here is derived from an EMBL/GenBank/DDBJ whole genome shotgun (WGS) entry which is preliminary data.</text>
</comment>
<dbReference type="PANTHER" id="PTHR10454">
    <property type="entry name" value="CASPASE"/>
    <property type="match status" value="1"/>
</dbReference>
<dbReference type="PANTHER" id="PTHR10454:SF232">
    <property type="entry name" value="AT03047P-RELATED"/>
    <property type="match status" value="1"/>
</dbReference>
<evidence type="ECO:0000259" key="4">
    <source>
        <dbReference type="PROSITE" id="PS50208"/>
    </source>
</evidence>
<organism evidence="5 6">
    <name type="scientific">Aquatica leii</name>
    <dbReference type="NCBI Taxonomy" id="1421715"/>
    <lineage>
        <taxon>Eukaryota</taxon>
        <taxon>Metazoa</taxon>
        <taxon>Ecdysozoa</taxon>
        <taxon>Arthropoda</taxon>
        <taxon>Hexapoda</taxon>
        <taxon>Insecta</taxon>
        <taxon>Pterygota</taxon>
        <taxon>Neoptera</taxon>
        <taxon>Endopterygota</taxon>
        <taxon>Coleoptera</taxon>
        <taxon>Polyphaga</taxon>
        <taxon>Elateriformia</taxon>
        <taxon>Elateroidea</taxon>
        <taxon>Lampyridae</taxon>
        <taxon>Luciolinae</taxon>
        <taxon>Aquatica</taxon>
    </lineage>
</organism>
<dbReference type="InterPro" id="IPR011600">
    <property type="entry name" value="Pept_C14_caspase"/>
</dbReference>
<dbReference type="AlphaFoldDB" id="A0AAN7NXZ7"/>
<dbReference type="GO" id="GO:0005737">
    <property type="term" value="C:cytoplasm"/>
    <property type="evidence" value="ECO:0007669"/>
    <property type="project" value="TreeGrafter"/>
</dbReference>
<dbReference type="GO" id="GO:0043525">
    <property type="term" value="P:positive regulation of neuron apoptotic process"/>
    <property type="evidence" value="ECO:0007669"/>
    <property type="project" value="TreeGrafter"/>
</dbReference>
<dbReference type="PROSITE" id="PS50207">
    <property type="entry name" value="CASPASE_P10"/>
    <property type="match status" value="1"/>
</dbReference>
<sequence length="260" mass="30139">MESSSPNVESTIFNQHYAVEDYYPMTKKKLGKVYIFNHLTFKEGNPQIRYAHIRDCKDIEEVFQNLKFDVISYQNLAYKDILDKVTTIAEMDYSDYGCLIIFVLTQRKNGKIFAVDTDYYPDVFWNTFNKSSTLMHKPKLIFLQCPYDDEDDDIIMQPTGFAPTNYSAPDVPDVLLMYSCFDKFISWRSHVTGSSFIQCLCKAFKQHAENSDVLTILTFLNRTLSFNFEKSQSRGANGRRNIVIIVSTLDKLLYIGSKNN</sequence>
<gene>
    <name evidence="5" type="ORF">RN001_014531</name>
</gene>
<evidence type="ECO:0000256" key="1">
    <source>
        <dbReference type="ARBA" id="ARBA00010134"/>
    </source>
</evidence>
<dbReference type="InterPro" id="IPR002138">
    <property type="entry name" value="Pept_C14_p10"/>
</dbReference>
<dbReference type="InterPro" id="IPR002398">
    <property type="entry name" value="Pept_C14"/>
</dbReference>
<comment type="similarity">
    <text evidence="1 2">Belongs to the peptidase C14A family.</text>
</comment>
<dbReference type="GO" id="GO:0006508">
    <property type="term" value="P:proteolysis"/>
    <property type="evidence" value="ECO:0007669"/>
    <property type="project" value="InterPro"/>
</dbReference>
<dbReference type="InterPro" id="IPR029030">
    <property type="entry name" value="Caspase-like_dom_sf"/>
</dbReference>
<feature type="domain" description="Caspase family p20" evidence="4">
    <location>
        <begin position="29"/>
        <end position="144"/>
    </location>
</feature>
<dbReference type="SUPFAM" id="SSF52129">
    <property type="entry name" value="Caspase-like"/>
    <property type="match status" value="1"/>
</dbReference>
<dbReference type="Gene3D" id="3.40.50.1460">
    <property type="match status" value="1"/>
</dbReference>
<protein>
    <submittedName>
        <fullName evidence="5">Uncharacterized protein</fullName>
    </submittedName>
</protein>
<dbReference type="PRINTS" id="PR00376">
    <property type="entry name" value="IL1BCENZYME"/>
</dbReference>
<dbReference type="Proteomes" id="UP001353858">
    <property type="component" value="Unassembled WGS sequence"/>
</dbReference>
<keyword evidence="6" id="KW-1185">Reference proteome</keyword>
<proteinExistence type="inferred from homology"/>
<dbReference type="SMART" id="SM00115">
    <property type="entry name" value="CASc"/>
    <property type="match status" value="1"/>
</dbReference>
<feature type="domain" description="Caspase family p10" evidence="3">
    <location>
        <begin position="164"/>
        <end position="257"/>
    </location>
</feature>
<dbReference type="InterPro" id="IPR015917">
    <property type="entry name" value="Pept_C14A"/>
</dbReference>
<accession>A0AAN7NXZ7</accession>